<evidence type="ECO:0000313" key="4">
    <source>
        <dbReference type="EMBL" id="KGD64053.1"/>
    </source>
</evidence>
<evidence type="ECO:0000313" key="5">
    <source>
        <dbReference type="Proteomes" id="UP000029444"/>
    </source>
</evidence>
<keyword evidence="1 3" id="KW-0996">Nickel insertion</keyword>
<dbReference type="InterPro" id="IPR038277">
    <property type="entry name" value="UreF_sf"/>
</dbReference>
<comment type="function">
    <text evidence="3">Required for maturation of urease via the functional incorporation of the urease nickel metallocenter.</text>
</comment>
<evidence type="ECO:0000256" key="3">
    <source>
        <dbReference type="HAMAP-Rule" id="MF_01385"/>
    </source>
</evidence>
<gene>
    <name evidence="3" type="primary">ureF</name>
    <name evidence="4" type="ORF">Y5S_02593</name>
</gene>
<dbReference type="EMBL" id="ARXV01000011">
    <property type="protein sequence ID" value="KGD64053.1"/>
    <property type="molecule type" value="Genomic_DNA"/>
</dbReference>
<dbReference type="Pfam" id="PF01730">
    <property type="entry name" value="UreF"/>
    <property type="match status" value="1"/>
</dbReference>
<dbReference type="eggNOG" id="COG0830">
    <property type="taxonomic scope" value="Bacteria"/>
</dbReference>
<name>A0A095TNS4_9GAMM</name>
<keyword evidence="2 3" id="KW-0143">Chaperone</keyword>
<keyword evidence="3" id="KW-0963">Cytoplasm</keyword>
<comment type="caution">
    <text evidence="4">The sequence shown here is derived from an EMBL/GenBank/DDBJ whole genome shotgun (WGS) entry which is preliminary data.</text>
</comment>
<dbReference type="GO" id="GO:0016151">
    <property type="term" value="F:nickel cation binding"/>
    <property type="evidence" value="ECO:0007669"/>
    <property type="project" value="UniProtKB-UniRule"/>
</dbReference>
<protein>
    <recommendedName>
        <fullName evidence="3">Urease accessory protein UreF</fullName>
    </recommendedName>
</protein>
<sequence>MSNSAFFRLQQLISPSLPIGAFTYSQGMEWAVECGWIKDADDVYVWLDGLLESSVGALELPVLARLYHASQQQDVEAFSHWADTLLAWRETSELRAEECQRGQALTMVLDKLPDAAGWPELQQPEWREALGQTQLAGFALACARWNVDLEQALNGYLWSWLENMVIVAVKLIPLGQSDGQRVLYRFSDQLAAVTQQAMIVDDDDIGSSSPAMAIASSLHETQYCRLFRS</sequence>
<dbReference type="Gene3D" id="1.10.4190.10">
    <property type="entry name" value="Urease accessory protein UreF"/>
    <property type="match status" value="1"/>
</dbReference>
<evidence type="ECO:0000256" key="2">
    <source>
        <dbReference type="ARBA" id="ARBA00023186"/>
    </source>
</evidence>
<comment type="similarity">
    <text evidence="3">Belongs to the UreF family.</text>
</comment>
<dbReference type="InterPro" id="IPR002639">
    <property type="entry name" value="UreF"/>
</dbReference>
<dbReference type="STRING" id="1177154.Y5S_02593"/>
<dbReference type="OrthoDB" id="9798772at2"/>
<dbReference type="RefSeq" id="WP_035233564.1">
    <property type="nucleotide sequence ID" value="NZ_ARXV01000011.1"/>
</dbReference>
<comment type="subcellular location">
    <subcellularLocation>
        <location evidence="3">Cytoplasm</location>
    </subcellularLocation>
</comment>
<dbReference type="PIRSF" id="PIRSF009467">
    <property type="entry name" value="Ureas_acces_UreF"/>
    <property type="match status" value="1"/>
</dbReference>
<dbReference type="PANTHER" id="PTHR33620">
    <property type="entry name" value="UREASE ACCESSORY PROTEIN F"/>
    <property type="match status" value="1"/>
</dbReference>
<accession>A0A095TNS4</accession>
<dbReference type="PATRIC" id="fig|1177154.3.peg.2626"/>
<reference evidence="4 5" key="1">
    <citation type="submission" date="2012-09" db="EMBL/GenBank/DDBJ databases">
        <title>Genome Sequence of alkane-degrading Bacterium Alcanivorax sp. 19-m-6.</title>
        <authorList>
            <person name="Lai Q."/>
            <person name="Shao Z."/>
        </authorList>
    </citation>
    <scope>NUCLEOTIDE SEQUENCE [LARGE SCALE GENOMIC DNA]</scope>
    <source>
        <strain evidence="4 5">19-m-6</strain>
    </source>
</reference>
<organism evidence="4 5">
    <name type="scientific">Alcanivorax nanhaiticus</name>
    <dbReference type="NCBI Taxonomy" id="1177154"/>
    <lineage>
        <taxon>Bacteria</taxon>
        <taxon>Pseudomonadati</taxon>
        <taxon>Pseudomonadota</taxon>
        <taxon>Gammaproteobacteria</taxon>
        <taxon>Oceanospirillales</taxon>
        <taxon>Alcanivoracaceae</taxon>
        <taxon>Alcanivorax</taxon>
    </lineage>
</organism>
<dbReference type="AlphaFoldDB" id="A0A095TNS4"/>
<comment type="subunit">
    <text evidence="3">UreD, UreF and UreG form a complex that acts as a GTP-hydrolysis-dependent molecular chaperone, activating the urease apoprotein by helping to assemble the nickel containing metallocenter of UreC. The UreE protein probably delivers the nickel.</text>
</comment>
<dbReference type="Proteomes" id="UP000029444">
    <property type="component" value="Unassembled WGS sequence"/>
</dbReference>
<dbReference type="HAMAP" id="MF_01385">
    <property type="entry name" value="UreF"/>
    <property type="match status" value="1"/>
</dbReference>
<dbReference type="PANTHER" id="PTHR33620:SF1">
    <property type="entry name" value="UREASE ACCESSORY PROTEIN F"/>
    <property type="match status" value="1"/>
</dbReference>
<keyword evidence="5" id="KW-1185">Reference proteome</keyword>
<proteinExistence type="inferred from homology"/>
<evidence type="ECO:0000256" key="1">
    <source>
        <dbReference type="ARBA" id="ARBA00022988"/>
    </source>
</evidence>
<dbReference type="GO" id="GO:0005737">
    <property type="term" value="C:cytoplasm"/>
    <property type="evidence" value="ECO:0007669"/>
    <property type="project" value="UniProtKB-SubCell"/>
</dbReference>